<accession>A0A233ST04</accession>
<comment type="caution">
    <text evidence="1">The sequence shown here is derived from an EMBL/GenBank/DDBJ whole genome shotgun (WGS) entry which is preliminary data.</text>
</comment>
<dbReference type="InterPro" id="IPR025851">
    <property type="entry name" value="SUKH-4"/>
</dbReference>
<organism evidence="1 2">
    <name type="scientific">Streptomyces diastatochromogenes</name>
    <dbReference type="NCBI Taxonomy" id="42236"/>
    <lineage>
        <taxon>Bacteria</taxon>
        <taxon>Bacillati</taxon>
        <taxon>Actinomycetota</taxon>
        <taxon>Actinomycetes</taxon>
        <taxon>Kitasatosporales</taxon>
        <taxon>Streptomycetaceae</taxon>
        <taxon>Streptomyces</taxon>
    </lineage>
</organism>
<keyword evidence="2" id="KW-1185">Reference proteome</keyword>
<protein>
    <recommendedName>
        <fullName evidence="3">SUKH-4 immunity protein</fullName>
    </recommendedName>
</protein>
<dbReference type="Pfam" id="PF14435">
    <property type="entry name" value="SUKH-4"/>
    <property type="match status" value="1"/>
</dbReference>
<dbReference type="AlphaFoldDB" id="A0A233ST04"/>
<reference evidence="1 2" key="1">
    <citation type="submission" date="2016-07" db="EMBL/GenBank/DDBJ databases">
        <title>Draft genome of Streptomyces diastatochromogenes.</title>
        <authorList>
            <person name="Podduturi R."/>
            <person name="Lukassen M.B."/>
            <person name="Clausen N."/>
            <person name="Nielsen J.L."/>
            <person name="Jorgensen N.O."/>
        </authorList>
    </citation>
    <scope>NUCLEOTIDE SEQUENCE [LARGE SCALE GENOMIC DNA]</scope>
    <source>
        <strain evidence="1 2">DSM 40608</strain>
    </source>
</reference>
<dbReference type="EMBL" id="MCGQ01000007">
    <property type="protein sequence ID" value="OXY98775.1"/>
    <property type="molecule type" value="Genomic_DNA"/>
</dbReference>
<name>A0A233ST04_STRDA</name>
<evidence type="ECO:0000313" key="2">
    <source>
        <dbReference type="Proteomes" id="UP000215483"/>
    </source>
</evidence>
<dbReference type="Proteomes" id="UP000215483">
    <property type="component" value="Unassembled WGS sequence"/>
</dbReference>
<evidence type="ECO:0008006" key="3">
    <source>
        <dbReference type="Google" id="ProtNLM"/>
    </source>
</evidence>
<proteinExistence type="predicted"/>
<sequence length="185" mass="20945">MNFAVTPTDMIAAYGLTDVVYFPQSPAGESVDSRALTLLSSVGLPHSEVFTSKEDPADPYEPGFDPTVIGSRFDHYGFSCPEESRTWWVLGYLFTSLIALDPESGKVYAFPESEEQYILLHRDVESLLFSLIEFRKLEVDHDNDVDPEELAERFRHVVGAFDPTPFADEESQWNLSLEELENGLW</sequence>
<evidence type="ECO:0000313" key="1">
    <source>
        <dbReference type="EMBL" id="OXY98775.1"/>
    </source>
</evidence>
<gene>
    <name evidence="1" type="ORF">BEK98_08070</name>
</gene>